<dbReference type="RefSeq" id="WP_071018481.1">
    <property type="nucleotide sequence ID" value="NZ_CP017755.1"/>
</dbReference>
<keyword evidence="2" id="KW-0732">Signal</keyword>
<evidence type="ECO:0008006" key="5">
    <source>
        <dbReference type="Google" id="ProtNLM"/>
    </source>
</evidence>
<dbReference type="CDD" id="cd07012">
    <property type="entry name" value="PBP2_Bug_TTT"/>
    <property type="match status" value="1"/>
</dbReference>
<feature type="chain" id="PRO_5045904567" description="Tripartite tricarboxylate transporter substrate binding protein" evidence="2">
    <location>
        <begin position="27"/>
        <end position="325"/>
    </location>
</feature>
<evidence type="ECO:0000313" key="4">
    <source>
        <dbReference type="Proteomes" id="UP000177515"/>
    </source>
</evidence>
<dbReference type="Gene3D" id="3.40.190.10">
    <property type="entry name" value="Periplasmic binding protein-like II"/>
    <property type="match status" value="1"/>
</dbReference>
<evidence type="ECO:0000256" key="2">
    <source>
        <dbReference type="SAM" id="SignalP"/>
    </source>
</evidence>
<comment type="similarity">
    <text evidence="1">Belongs to the UPF0065 (bug) family.</text>
</comment>
<organism evidence="3 4">
    <name type="scientific">Cupriavidus malaysiensis</name>
    <dbReference type="NCBI Taxonomy" id="367825"/>
    <lineage>
        <taxon>Bacteria</taxon>
        <taxon>Pseudomonadati</taxon>
        <taxon>Pseudomonadota</taxon>
        <taxon>Betaproteobacteria</taxon>
        <taxon>Burkholderiales</taxon>
        <taxon>Burkholderiaceae</taxon>
        <taxon>Cupriavidus</taxon>
    </lineage>
</organism>
<dbReference type="PANTHER" id="PTHR42928:SF5">
    <property type="entry name" value="BLR1237 PROTEIN"/>
    <property type="match status" value="1"/>
</dbReference>
<reference evidence="3 4" key="1">
    <citation type="submission" date="2016-10" db="EMBL/GenBank/DDBJ databases">
        <title>Complete genome sequences of three Cupriavidus strains isolated from various Malaysian environments.</title>
        <authorList>
            <person name="Abdullah A.A.-A."/>
            <person name="Shafie N.A.H."/>
            <person name="Lau N.S."/>
        </authorList>
    </citation>
    <scope>NUCLEOTIDE SEQUENCE [LARGE SCALE GENOMIC DNA]</scope>
    <source>
        <strain evidence="3 4">USMAA1020</strain>
    </source>
</reference>
<dbReference type="Pfam" id="PF03401">
    <property type="entry name" value="TctC"/>
    <property type="match status" value="1"/>
</dbReference>
<dbReference type="Proteomes" id="UP000177515">
    <property type="component" value="Chromosome 2"/>
</dbReference>
<dbReference type="PIRSF" id="PIRSF017082">
    <property type="entry name" value="YflP"/>
    <property type="match status" value="1"/>
</dbReference>
<gene>
    <name evidence="3" type="ORF">BKK80_31740</name>
</gene>
<proteinExistence type="inferred from homology"/>
<keyword evidence="4" id="KW-1185">Reference proteome</keyword>
<dbReference type="EMBL" id="CP017755">
    <property type="protein sequence ID" value="AOZ10193.1"/>
    <property type="molecule type" value="Genomic_DNA"/>
</dbReference>
<feature type="signal peptide" evidence="2">
    <location>
        <begin position="1"/>
        <end position="26"/>
    </location>
</feature>
<dbReference type="Gene3D" id="3.40.190.150">
    <property type="entry name" value="Bordetella uptake gene, domain 1"/>
    <property type="match status" value="1"/>
</dbReference>
<name>A0ABM6FEA1_9BURK</name>
<dbReference type="InterPro" id="IPR005064">
    <property type="entry name" value="BUG"/>
</dbReference>
<protein>
    <recommendedName>
        <fullName evidence="5">Tripartite tricarboxylate transporter substrate binding protein</fullName>
    </recommendedName>
</protein>
<dbReference type="SUPFAM" id="SSF53850">
    <property type="entry name" value="Periplasmic binding protein-like II"/>
    <property type="match status" value="1"/>
</dbReference>
<dbReference type="InterPro" id="IPR042100">
    <property type="entry name" value="Bug_dom1"/>
</dbReference>
<accession>A0ABM6FEA1</accession>
<sequence>MQRTQFRLLTAFLVGAAALVPALLHAQPAWPGKPIRLVSPAAPGQAADVIGRTVAQGLATALGQPIVVENRLGAGGMIGTDAVAKAAPDGYTLLIASSGPLVITPAVFRKVPYEPIKDFVYVASLATTPQVLLVRADSPYRTLADFINAAKARPGELAYGSTGTTSQLAMESLAMHGGIKLNHVPFKGNTEATTQLLGGTIAAVYDTVPGSLTLVRSGKLRPLGVAAPRRSPFLPNTPVLAEAGFAGAEAVGWIGIAAPAGTPAAIVDRLHAEISKVLERPEVMAQFQRLGFARAGAGRLEFESFVREEKKKWAEVARRTGVEVQ</sequence>
<evidence type="ECO:0000256" key="1">
    <source>
        <dbReference type="ARBA" id="ARBA00006987"/>
    </source>
</evidence>
<evidence type="ECO:0000313" key="3">
    <source>
        <dbReference type="EMBL" id="AOZ10193.1"/>
    </source>
</evidence>
<dbReference type="PANTHER" id="PTHR42928">
    <property type="entry name" value="TRICARBOXYLATE-BINDING PROTEIN"/>
    <property type="match status" value="1"/>
</dbReference>